<gene>
    <name evidence="2" type="ORF">BTO14_15620</name>
</gene>
<evidence type="ECO:0008006" key="4">
    <source>
        <dbReference type="Google" id="ProtNLM"/>
    </source>
</evidence>
<feature type="chain" id="PRO_5015103795" description="TonB C-terminal domain-containing protein" evidence="1">
    <location>
        <begin position="22"/>
        <end position="158"/>
    </location>
</feature>
<evidence type="ECO:0000313" key="3">
    <source>
        <dbReference type="Proteomes" id="UP000247345"/>
    </source>
</evidence>
<proteinExistence type="predicted"/>
<keyword evidence="3" id="KW-1185">Reference proteome</keyword>
<protein>
    <recommendedName>
        <fullName evidence="4">TonB C-terminal domain-containing protein</fullName>
    </recommendedName>
</protein>
<dbReference type="OrthoDB" id="1191002at2"/>
<dbReference type="PROSITE" id="PS51257">
    <property type="entry name" value="PROKAR_LIPOPROTEIN"/>
    <property type="match status" value="1"/>
</dbReference>
<dbReference type="EMBL" id="MSCK01000002">
    <property type="protein sequence ID" value="PQJ69435.1"/>
    <property type="molecule type" value="Genomic_DNA"/>
</dbReference>
<name>A0A2P6C934_9FLAO</name>
<reference evidence="2 3" key="1">
    <citation type="submission" date="2016-12" db="EMBL/GenBank/DDBJ databases">
        <title>Trade-off between light-utilization and light-protection in marine flavobacteria.</title>
        <authorList>
            <person name="Kumagai Y."/>
            <person name="Yoshizawa S."/>
            <person name="Kogure K."/>
            <person name="Iwasaki W."/>
        </authorList>
    </citation>
    <scope>NUCLEOTIDE SEQUENCE [LARGE SCALE GENOMIC DNA]</scope>
    <source>
        <strain evidence="2 3">KCTC 12100</strain>
    </source>
</reference>
<dbReference type="AlphaFoldDB" id="A0A2P6C934"/>
<sequence length="158" mass="17898">MFLRGLSFLLMLVFITSCDLICPPKDKNTVDLDTIVDFSSVDTFPSFKTCDAIIDKQEKMDCFRTTIHQKIGSELQKNSLSIKESIDEIIYVDLVINAEGVFLLGAIQSSDTIKRELPKLDSLLKACVEKLPKIYPANKRGIPVTTKYRLPIRIQLKE</sequence>
<accession>A0A2P6C934</accession>
<evidence type="ECO:0000313" key="2">
    <source>
        <dbReference type="EMBL" id="PQJ69435.1"/>
    </source>
</evidence>
<organism evidence="2 3">
    <name type="scientific">Polaribacter butkevichii</name>
    <dbReference type="NCBI Taxonomy" id="218490"/>
    <lineage>
        <taxon>Bacteria</taxon>
        <taxon>Pseudomonadati</taxon>
        <taxon>Bacteroidota</taxon>
        <taxon>Flavobacteriia</taxon>
        <taxon>Flavobacteriales</taxon>
        <taxon>Flavobacteriaceae</taxon>
    </lineage>
</organism>
<evidence type="ECO:0000256" key="1">
    <source>
        <dbReference type="SAM" id="SignalP"/>
    </source>
</evidence>
<comment type="caution">
    <text evidence="2">The sequence shown here is derived from an EMBL/GenBank/DDBJ whole genome shotgun (WGS) entry which is preliminary data.</text>
</comment>
<dbReference type="RefSeq" id="WP_105050364.1">
    <property type="nucleotide sequence ID" value="NZ_CP150661.1"/>
</dbReference>
<dbReference type="Proteomes" id="UP000247345">
    <property type="component" value="Unassembled WGS sequence"/>
</dbReference>
<keyword evidence="1" id="KW-0732">Signal</keyword>
<feature type="signal peptide" evidence="1">
    <location>
        <begin position="1"/>
        <end position="21"/>
    </location>
</feature>